<reference evidence="1" key="1">
    <citation type="submission" date="2021-08" db="EMBL/GenBank/DDBJ databases">
        <title>The first chromosome-level gecko genome reveals the dynamic sex chromosomes of Neotropical dwarf geckos (Sphaerodactylidae: Sphaerodactylus).</title>
        <authorList>
            <person name="Pinto B.J."/>
            <person name="Keating S.E."/>
            <person name="Gamble T."/>
        </authorList>
    </citation>
    <scope>NUCLEOTIDE SEQUENCE</scope>
    <source>
        <strain evidence="1">TG3544</strain>
    </source>
</reference>
<comment type="caution">
    <text evidence="1">The sequence shown here is derived from an EMBL/GenBank/DDBJ whole genome shotgun (WGS) entry which is preliminary data.</text>
</comment>
<evidence type="ECO:0000313" key="2">
    <source>
        <dbReference type="Proteomes" id="UP000827872"/>
    </source>
</evidence>
<organism evidence="1 2">
    <name type="scientific">Sphaerodactylus townsendi</name>
    <dbReference type="NCBI Taxonomy" id="933632"/>
    <lineage>
        <taxon>Eukaryota</taxon>
        <taxon>Metazoa</taxon>
        <taxon>Chordata</taxon>
        <taxon>Craniata</taxon>
        <taxon>Vertebrata</taxon>
        <taxon>Euteleostomi</taxon>
        <taxon>Lepidosauria</taxon>
        <taxon>Squamata</taxon>
        <taxon>Bifurcata</taxon>
        <taxon>Gekkota</taxon>
        <taxon>Sphaerodactylidae</taxon>
        <taxon>Sphaerodactylus</taxon>
    </lineage>
</organism>
<dbReference type="EMBL" id="CM037625">
    <property type="protein sequence ID" value="KAH7997821.1"/>
    <property type="molecule type" value="Genomic_DNA"/>
</dbReference>
<gene>
    <name evidence="1" type="ORF">K3G42_009024</name>
</gene>
<name>A0ACB8EYA3_9SAUR</name>
<sequence length="925" mass="100933">MSRVCSLWVLMGEEKGVEAEDPQPVPKHGRKSKSKRHQFVRPSAGYLDKAKDVSWCNLGFPSEDRGMGKKRGEEPQKEIPAGADGLELHVPKVVEAEVGKEASIACNFSIPENSTYAYIKWFYMEKNERKEILSKNQVGVEHKESDMKERIDMSDSFALIISKVTPKDAKTYLCQVGAGSAGFAEKQAELRVSKAPDTSVTVASEGIGASKDELSKIATCISQNGYPTPSITWYKDQHPLESNGADTDIRKAVTRESSGLFTVSSILFQRVTKEDRHAFYHCQVDYHMMGVNQTSQTDRFQIKVLYPSENISFVIDSPSKELKEGDLVTLRCEADGNPEPDYTIFREEDEPLDAPYGELTLEHVTKEDSGLYYCRVTDFDSMKELEANVSLSVNYIDGLTITPEHHEALKEGEDMHLTCDAKGSKHLEFKWKRKGKVMARGKKLSLLNVTHETLGNYSCVVTMPEVAGLTQSKHVFVNVYSKPSLTGEVHQEYVQLNELASFSCIAVAVPKAAILWSSPNGTSGHWHRTGHVNSTLQIRVTPELLRSGLNCTAQNNLGMAEHHFRLQKRPETTPPTRIDNETSRFRFNQTATAQTPGWVPENTAGNITGQAVGLYQTTVTQTPGWVTKGTAADLTETAVGYNQTATTQTPGWVTKGTTADLTEKAVGYNQTATTQTPGWVTKGTVADFAKTAVGFNQTALTPTPGWVTKGTTADPTEKAVGFNQTATTQTSGWEMEGTAGNITETAVGYSQTATAQIPGWVPEGTAGNITETAVGYNQTATAQIPGWVPEGTAGNITDMGFNQTEATQNYTVVLNSTAGNTTEPDPQTQESRGVIIVAVVVGILVIAVLGAVLYFLHKKGKLPCKRSGKQEITRPEAHKDEIVVEVKSDKLPEEAGLLQGINGEKRSAGDQPCRPFPGLVTVVPP</sequence>
<accession>A0ACB8EYA3</accession>
<keyword evidence="2" id="KW-1185">Reference proteome</keyword>
<protein>
    <submittedName>
        <fullName evidence="1">Uncharacterized protein</fullName>
    </submittedName>
</protein>
<dbReference type="Proteomes" id="UP000827872">
    <property type="component" value="Linkage Group LG12"/>
</dbReference>
<proteinExistence type="predicted"/>
<evidence type="ECO:0000313" key="1">
    <source>
        <dbReference type="EMBL" id="KAH7997821.1"/>
    </source>
</evidence>